<gene>
    <name evidence="1" type="ORF">Rai3103_01705</name>
</gene>
<reference evidence="1 2" key="1">
    <citation type="submission" date="2019-10" db="EMBL/GenBank/DDBJ databases">
        <title>Genomic analysis of Raineyella sp. CBA3103.</title>
        <authorList>
            <person name="Roh S.W."/>
        </authorList>
    </citation>
    <scope>NUCLEOTIDE SEQUENCE [LARGE SCALE GENOMIC DNA]</scope>
    <source>
        <strain evidence="1 2">CBA3103</strain>
    </source>
</reference>
<dbReference type="InterPro" id="IPR045941">
    <property type="entry name" value="DUF6361"/>
</dbReference>
<keyword evidence="2" id="KW-1185">Reference proteome</keyword>
<evidence type="ECO:0000313" key="2">
    <source>
        <dbReference type="Proteomes" id="UP000386847"/>
    </source>
</evidence>
<dbReference type="EMBL" id="CP045725">
    <property type="protein sequence ID" value="QGF22604.1"/>
    <property type="molecule type" value="Genomic_DNA"/>
</dbReference>
<dbReference type="RefSeq" id="WP_153571133.1">
    <property type="nucleotide sequence ID" value="NZ_CP045725.1"/>
</dbReference>
<organism evidence="1 2">
    <name type="scientific">Raineyella fluvialis</name>
    <dbReference type="NCBI Taxonomy" id="2662261"/>
    <lineage>
        <taxon>Bacteria</taxon>
        <taxon>Bacillati</taxon>
        <taxon>Actinomycetota</taxon>
        <taxon>Actinomycetes</taxon>
        <taxon>Propionibacteriales</taxon>
        <taxon>Propionibacteriaceae</taxon>
        <taxon>Raineyella</taxon>
    </lineage>
</organism>
<sequence length="112" mass="12508">MSSVAWLDTSAEEQRRVREVIALFTQKDTLDELGIGQIRDVFSDALFPGITTIQTRAKYFLLVPWAYVKESKPGRSAAEVRARVQQSERALVTTLTKLPYQPGSLVPSPASR</sequence>
<dbReference type="Proteomes" id="UP000386847">
    <property type="component" value="Chromosome"/>
</dbReference>
<evidence type="ECO:0000313" key="1">
    <source>
        <dbReference type="EMBL" id="QGF22604.1"/>
    </source>
</evidence>
<dbReference type="Pfam" id="PF19888">
    <property type="entry name" value="DUF6361"/>
    <property type="match status" value="1"/>
</dbReference>
<proteinExistence type="predicted"/>
<dbReference type="KEGG" id="rain:Rai3103_01705"/>
<protein>
    <submittedName>
        <fullName evidence="1">Uncharacterized protein</fullName>
    </submittedName>
</protein>
<dbReference type="AlphaFoldDB" id="A0A5Q2FB27"/>
<accession>A0A5Q2FB27</accession>
<name>A0A5Q2FB27_9ACTN</name>